<accession>A0A150JR23</accession>
<proteinExistence type="predicted"/>
<dbReference type="AlphaFoldDB" id="A0A150JR23"/>
<sequence>MNIHVPSSYQTVQKINCAFILINIGKDVYHNELKWLLLFKNIFCNIKWTEFHRSFACCESQSLFKWAPGPDVKLSFI</sequence>
<dbReference type="EMBL" id="LQYG01000107">
    <property type="protein sequence ID" value="KYC59760.1"/>
    <property type="molecule type" value="Genomic_DNA"/>
</dbReference>
<dbReference type="Proteomes" id="UP000075288">
    <property type="component" value="Unassembled WGS sequence"/>
</dbReference>
<comment type="caution">
    <text evidence="1">The sequence shown here is derived from an EMBL/GenBank/DDBJ whole genome shotgun (WGS) entry which is preliminary data.</text>
</comment>
<protein>
    <submittedName>
        <fullName evidence="1">Uncharacterized protein</fullName>
    </submittedName>
</protein>
<gene>
    <name evidence="1" type="ORF">B4098_0134</name>
</gene>
<name>A0A150JR23_HEYCO</name>
<evidence type="ECO:0000313" key="2">
    <source>
        <dbReference type="Proteomes" id="UP000075288"/>
    </source>
</evidence>
<evidence type="ECO:0000313" key="1">
    <source>
        <dbReference type="EMBL" id="KYC59760.1"/>
    </source>
</evidence>
<organism evidence="1 2">
    <name type="scientific">Heyndrickxia coagulans</name>
    <name type="common">Weizmannia coagulans</name>
    <dbReference type="NCBI Taxonomy" id="1398"/>
    <lineage>
        <taxon>Bacteria</taxon>
        <taxon>Bacillati</taxon>
        <taxon>Bacillota</taxon>
        <taxon>Bacilli</taxon>
        <taxon>Bacillales</taxon>
        <taxon>Bacillaceae</taxon>
        <taxon>Heyndrickxia</taxon>
    </lineage>
</organism>
<reference evidence="1 2" key="1">
    <citation type="submission" date="2016-01" db="EMBL/GenBank/DDBJ databases">
        <title>Genome Sequences of Twelve Sporeforming Bacillus Species Isolated from Foods.</title>
        <authorList>
            <person name="Berendsen E.M."/>
            <person name="Wells-Bennik M.H."/>
            <person name="Krawcyk A.O."/>
            <person name="De Jong A."/>
            <person name="Holsappel S."/>
            <person name="Eijlander R.T."/>
            <person name="Kuipers O.P."/>
        </authorList>
    </citation>
    <scope>NUCLEOTIDE SEQUENCE [LARGE SCALE GENOMIC DNA]</scope>
    <source>
        <strain evidence="1 2">B4098</strain>
    </source>
</reference>